<gene>
    <name evidence="2" type="ORF">Y1Q_0016066</name>
</gene>
<organism evidence="2 3">
    <name type="scientific">Alligator mississippiensis</name>
    <name type="common">American alligator</name>
    <dbReference type="NCBI Taxonomy" id="8496"/>
    <lineage>
        <taxon>Eukaryota</taxon>
        <taxon>Metazoa</taxon>
        <taxon>Chordata</taxon>
        <taxon>Craniata</taxon>
        <taxon>Vertebrata</taxon>
        <taxon>Euteleostomi</taxon>
        <taxon>Archelosauria</taxon>
        <taxon>Archosauria</taxon>
        <taxon>Crocodylia</taxon>
        <taxon>Alligatoridae</taxon>
        <taxon>Alligatorinae</taxon>
        <taxon>Alligator</taxon>
    </lineage>
</organism>
<dbReference type="Gene3D" id="1.10.720.30">
    <property type="entry name" value="SAP domain"/>
    <property type="match status" value="1"/>
</dbReference>
<reference evidence="2 3" key="1">
    <citation type="journal article" date="2012" name="Genome Biol.">
        <title>Sequencing three crocodilian genomes to illuminate the evolution of archosaurs and amniotes.</title>
        <authorList>
            <person name="St John J.A."/>
            <person name="Braun E.L."/>
            <person name="Isberg S.R."/>
            <person name="Miles L.G."/>
            <person name="Chong A.Y."/>
            <person name="Gongora J."/>
            <person name="Dalzell P."/>
            <person name="Moran C."/>
            <person name="Bed'hom B."/>
            <person name="Abzhanov A."/>
            <person name="Burgess S.C."/>
            <person name="Cooksey A.M."/>
            <person name="Castoe T.A."/>
            <person name="Crawford N.G."/>
            <person name="Densmore L.D."/>
            <person name="Drew J.C."/>
            <person name="Edwards S.V."/>
            <person name="Faircloth B.C."/>
            <person name="Fujita M.K."/>
            <person name="Greenwold M.J."/>
            <person name="Hoffmann F.G."/>
            <person name="Howard J.M."/>
            <person name="Iguchi T."/>
            <person name="Janes D.E."/>
            <person name="Khan S.Y."/>
            <person name="Kohno S."/>
            <person name="de Koning A.J."/>
            <person name="Lance S.L."/>
            <person name="McCarthy F.M."/>
            <person name="McCormack J.E."/>
            <person name="Merchant M.E."/>
            <person name="Peterson D.G."/>
            <person name="Pollock D.D."/>
            <person name="Pourmand N."/>
            <person name="Raney B.J."/>
            <person name="Roessler K.A."/>
            <person name="Sanford J.R."/>
            <person name="Sawyer R.H."/>
            <person name="Schmidt C.J."/>
            <person name="Triplett E.W."/>
            <person name="Tuberville T.D."/>
            <person name="Venegas-Anaya M."/>
            <person name="Howard J.T."/>
            <person name="Jarvis E.D."/>
            <person name="Guillette L.J.Jr."/>
            <person name="Glenn T.C."/>
            <person name="Green R.E."/>
            <person name="Ray D.A."/>
        </authorList>
    </citation>
    <scope>NUCLEOTIDE SEQUENCE [LARGE SCALE GENOMIC DNA]</scope>
    <source>
        <strain evidence="2">KSC_2009_1</strain>
    </source>
</reference>
<name>A0A151M5P9_ALLMI</name>
<feature type="coiled-coil region" evidence="1">
    <location>
        <begin position="67"/>
        <end position="109"/>
    </location>
</feature>
<dbReference type="EMBL" id="AKHW03006531">
    <property type="protein sequence ID" value="KYO19811.1"/>
    <property type="molecule type" value="Genomic_DNA"/>
</dbReference>
<sequence length="193" mass="21995">MADKYDHLIVADLRELMKERGLPVRKEQKREDLIKILCDNDQATRSPPAVHTEPMGDTVGPPFGWEVQKLQLRLEAEEQEHKLKHELELERMELEAQHQREELETREAQRGHEAREAQLQCEHELAVLQMQANANTVGAQPALDASPRLNTPILTRYKAGDDPEVFLSIFENQAPMEVAKGRVHETHGCSGRG</sequence>
<keyword evidence="3" id="KW-1185">Reference proteome</keyword>
<keyword evidence="1" id="KW-0175">Coiled coil</keyword>
<accession>A0A151M5P9</accession>
<evidence type="ECO:0000313" key="3">
    <source>
        <dbReference type="Proteomes" id="UP000050525"/>
    </source>
</evidence>
<dbReference type="STRING" id="8496.A0A151M5P9"/>
<comment type="caution">
    <text evidence="2">The sequence shown here is derived from an EMBL/GenBank/DDBJ whole genome shotgun (WGS) entry which is preliminary data.</text>
</comment>
<dbReference type="AlphaFoldDB" id="A0A151M5P9"/>
<evidence type="ECO:0000313" key="2">
    <source>
        <dbReference type="EMBL" id="KYO19811.1"/>
    </source>
</evidence>
<dbReference type="eggNOG" id="ENOG502RYBQ">
    <property type="taxonomic scope" value="Eukaryota"/>
</dbReference>
<protein>
    <submittedName>
        <fullName evidence="2">Rano class II histocompatibility antigen, A beta chain-like</fullName>
    </submittedName>
</protein>
<dbReference type="InterPro" id="IPR036361">
    <property type="entry name" value="SAP_dom_sf"/>
</dbReference>
<evidence type="ECO:0000256" key="1">
    <source>
        <dbReference type="SAM" id="Coils"/>
    </source>
</evidence>
<proteinExistence type="predicted"/>
<dbReference type="Proteomes" id="UP000050525">
    <property type="component" value="Unassembled WGS sequence"/>
</dbReference>